<gene>
    <name evidence="1" type="ORF">F4694_005291</name>
</gene>
<name>A0A852TI12_9BACI</name>
<dbReference type="InterPro" id="IPR000150">
    <property type="entry name" value="Cof"/>
</dbReference>
<dbReference type="NCBIfam" id="TIGR01484">
    <property type="entry name" value="HAD-SF-IIB"/>
    <property type="match status" value="1"/>
</dbReference>
<dbReference type="EMBL" id="JACCBX010000014">
    <property type="protein sequence ID" value="NYE08443.1"/>
    <property type="molecule type" value="Genomic_DNA"/>
</dbReference>
<dbReference type="InterPro" id="IPR006379">
    <property type="entry name" value="HAD-SF_hydro_IIB"/>
</dbReference>
<dbReference type="InterPro" id="IPR036412">
    <property type="entry name" value="HAD-like_sf"/>
</dbReference>
<evidence type="ECO:0000313" key="1">
    <source>
        <dbReference type="EMBL" id="NYE08443.1"/>
    </source>
</evidence>
<dbReference type="NCBIfam" id="TIGR00099">
    <property type="entry name" value="Cof-subfamily"/>
    <property type="match status" value="1"/>
</dbReference>
<dbReference type="Gene3D" id="3.30.1240.10">
    <property type="match status" value="1"/>
</dbReference>
<dbReference type="SFLD" id="SFLDG01144">
    <property type="entry name" value="C2.B.4:_PGP_Like"/>
    <property type="match status" value="1"/>
</dbReference>
<dbReference type="PROSITE" id="PS01228">
    <property type="entry name" value="COF_1"/>
    <property type="match status" value="1"/>
</dbReference>
<dbReference type="Gene3D" id="3.40.50.1000">
    <property type="entry name" value="HAD superfamily/HAD-like"/>
    <property type="match status" value="1"/>
</dbReference>
<dbReference type="GO" id="GO:0016791">
    <property type="term" value="F:phosphatase activity"/>
    <property type="evidence" value="ECO:0007669"/>
    <property type="project" value="UniProtKB-ARBA"/>
</dbReference>
<evidence type="ECO:0008006" key="3">
    <source>
        <dbReference type="Google" id="ProtNLM"/>
    </source>
</evidence>
<dbReference type="GO" id="GO:0005829">
    <property type="term" value="C:cytosol"/>
    <property type="evidence" value="ECO:0007669"/>
    <property type="project" value="TreeGrafter"/>
</dbReference>
<proteinExistence type="predicted"/>
<organism evidence="1 2">
    <name type="scientific">Neobacillus niacini</name>
    <dbReference type="NCBI Taxonomy" id="86668"/>
    <lineage>
        <taxon>Bacteria</taxon>
        <taxon>Bacillati</taxon>
        <taxon>Bacillota</taxon>
        <taxon>Bacilli</taxon>
        <taxon>Bacillales</taxon>
        <taxon>Bacillaceae</taxon>
        <taxon>Neobacillus</taxon>
    </lineage>
</organism>
<sequence>MKLIAIDLDGTLLSQHTYITQENVQAIRKAQSQGHIVMICSGRAPEDIQEILNKYQLSCPLAGSNGTVVQAEGKLLGSVSMSRNNIMQIAKKLDDVRAPYRIYTNQGIFVPDDWSERVHTDLQGDTIKVEGLSDEIFRRITEQPQQSDLIKYFHDYNELFGREDLKVQKFFILTLNQQKKSELAAYLSNVSGAAATSSGAMNIEVMDKDGNKGNALKIMAEYYGIAMEDTVAMGDSFNDIPMLQAAGLSIAMGNADPAVKQLCKAVTLSNSENGVSYALEQFILNQ</sequence>
<dbReference type="PROSITE" id="PS01229">
    <property type="entry name" value="COF_2"/>
    <property type="match status" value="1"/>
</dbReference>
<dbReference type="SFLD" id="SFLDS00003">
    <property type="entry name" value="Haloacid_Dehalogenase"/>
    <property type="match status" value="1"/>
</dbReference>
<dbReference type="CDD" id="cd07516">
    <property type="entry name" value="HAD_Pase"/>
    <property type="match status" value="1"/>
</dbReference>
<dbReference type="Pfam" id="PF08282">
    <property type="entry name" value="Hydrolase_3"/>
    <property type="match status" value="1"/>
</dbReference>
<dbReference type="SFLD" id="SFLDG01140">
    <property type="entry name" value="C2.B:_Phosphomannomutase_and_P"/>
    <property type="match status" value="1"/>
</dbReference>
<dbReference type="PANTHER" id="PTHR10000:SF55">
    <property type="entry name" value="5-AMINO-6-(5-PHOSPHO-D-RIBITYLAMINO)URACIL PHOSPHATASE YCSE"/>
    <property type="match status" value="1"/>
</dbReference>
<dbReference type="SUPFAM" id="SSF56784">
    <property type="entry name" value="HAD-like"/>
    <property type="match status" value="1"/>
</dbReference>
<accession>A0A852TI12</accession>
<dbReference type="AlphaFoldDB" id="A0A852TI12"/>
<comment type="caution">
    <text evidence="1">The sequence shown here is derived from an EMBL/GenBank/DDBJ whole genome shotgun (WGS) entry which is preliminary data.</text>
</comment>
<dbReference type="Proteomes" id="UP000548423">
    <property type="component" value="Unassembled WGS sequence"/>
</dbReference>
<reference evidence="2" key="1">
    <citation type="submission" date="2020-07" db="EMBL/GenBank/DDBJ databases">
        <authorList>
            <person name="Partida-Martinez L."/>
            <person name="Huntemann M."/>
            <person name="Clum A."/>
            <person name="Wang J."/>
            <person name="Palaniappan K."/>
            <person name="Ritter S."/>
            <person name="Chen I.-M."/>
            <person name="Stamatis D."/>
            <person name="Reddy T."/>
            <person name="O'Malley R."/>
            <person name="Daum C."/>
            <person name="Shapiro N."/>
            <person name="Ivanova N."/>
            <person name="Kyrpides N."/>
            <person name="Woyke T."/>
        </authorList>
    </citation>
    <scope>NUCLEOTIDE SEQUENCE [LARGE SCALE GENOMIC DNA]</scope>
    <source>
        <strain evidence="2">AT2.8</strain>
    </source>
</reference>
<dbReference type="GO" id="GO:0000287">
    <property type="term" value="F:magnesium ion binding"/>
    <property type="evidence" value="ECO:0007669"/>
    <property type="project" value="TreeGrafter"/>
</dbReference>
<reference evidence="2" key="2">
    <citation type="submission" date="2020-08" db="EMBL/GenBank/DDBJ databases">
        <title>The Agave Microbiome: Exploring the role of microbial communities in plant adaptations to desert environments.</title>
        <authorList>
            <person name="Partida-Martinez L.P."/>
        </authorList>
    </citation>
    <scope>NUCLEOTIDE SEQUENCE [LARGE SCALE GENOMIC DNA]</scope>
    <source>
        <strain evidence="2">AT2.8</strain>
    </source>
</reference>
<dbReference type="PANTHER" id="PTHR10000">
    <property type="entry name" value="PHOSPHOSERINE PHOSPHATASE"/>
    <property type="match status" value="1"/>
</dbReference>
<evidence type="ECO:0000313" key="2">
    <source>
        <dbReference type="Proteomes" id="UP000548423"/>
    </source>
</evidence>
<dbReference type="InterPro" id="IPR023214">
    <property type="entry name" value="HAD_sf"/>
</dbReference>
<protein>
    <recommendedName>
        <fullName evidence="3">HAD family phosphatase</fullName>
    </recommendedName>
</protein>